<dbReference type="EMBL" id="GL945481">
    <property type="protein sequence ID" value="EGN98202.1"/>
    <property type="molecule type" value="Genomic_DNA"/>
</dbReference>
<dbReference type="Gene3D" id="3.90.180.10">
    <property type="entry name" value="Medium-chain alcohol dehydrogenases, catalytic domain"/>
    <property type="match status" value="1"/>
</dbReference>
<protein>
    <recommendedName>
        <fullName evidence="2">Enoyl reductase (ER) domain-containing protein</fullName>
    </recommendedName>
</protein>
<dbReference type="Pfam" id="PF16884">
    <property type="entry name" value="ADH_N_2"/>
    <property type="match status" value="1"/>
</dbReference>
<dbReference type="SUPFAM" id="SSF50129">
    <property type="entry name" value="GroES-like"/>
    <property type="match status" value="1"/>
</dbReference>
<dbReference type="InterPro" id="IPR036291">
    <property type="entry name" value="NAD(P)-bd_dom_sf"/>
</dbReference>
<dbReference type="PANTHER" id="PTHR43205">
    <property type="entry name" value="PROSTAGLANDIN REDUCTASE"/>
    <property type="match status" value="1"/>
</dbReference>
<dbReference type="InterPro" id="IPR045010">
    <property type="entry name" value="MDR_fam"/>
</dbReference>
<dbReference type="AlphaFoldDB" id="F8Q1M4"/>
<dbReference type="GO" id="GO:0016628">
    <property type="term" value="F:oxidoreductase activity, acting on the CH-CH group of donors, NAD or NADP as acceptor"/>
    <property type="evidence" value="ECO:0007669"/>
    <property type="project" value="InterPro"/>
</dbReference>
<keyword evidence="1" id="KW-0560">Oxidoreductase</keyword>
<dbReference type="Pfam" id="PF00107">
    <property type="entry name" value="ADH_zinc_N"/>
    <property type="match status" value="1"/>
</dbReference>
<sequence>MAPRKNGRLLFNEVPQGSSYPVPGKTTVYDDSEKIDLDNVPLNGGFLLKTLVLSIDPYIRGRMRDISRTNHTYSSPTSQEHREVIAHGVGVVVRSEDATVKAGDHIYGFLDFVEYSVKPNMQGLKVLKNEENLPWSVYVGVAGMPGQTAYTAWKEYADAKKGETVFVTTGGGKQTMFVVQLAKVDGLKVIACAGSDEKVKFMKEIGADVAFNYKTTPVAEVLKKEGPIDVYWDNVGGETLEAAINAASTGARLIECGMSSDYNNSVPYHVKNLFQIIPKSLKVYGFSVTALLEKYVTAFYEEVPKKLANGEIKYTEDVTQGLEGAGEAILAVLKGTNTGKKVILVAQE</sequence>
<dbReference type="Proteomes" id="UP000008063">
    <property type="component" value="Unassembled WGS sequence"/>
</dbReference>
<dbReference type="FunCoup" id="F8Q1M4">
    <property type="interactions" value="59"/>
</dbReference>
<dbReference type="InterPro" id="IPR020843">
    <property type="entry name" value="ER"/>
</dbReference>
<dbReference type="OMA" id="VRNTWMS"/>
<evidence type="ECO:0000259" key="2">
    <source>
        <dbReference type="SMART" id="SM00829"/>
    </source>
</evidence>
<dbReference type="SMART" id="SM00829">
    <property type="entry name" value="PKS_ER"/>
    <property type="match status" value="1"/>
</dbReference>
<dbReference type="InParanoid" id="F8Q1M4"/>
<feature type="domain" description="Enoyl reductase (ER)" evidence="2">
    <location>
        <begin position="46"/>
        <end position="343"/>
    </location>
</feature>
<gene>
    <name evidence="3" type="ORF">SERLA73DRAFT_91470</name>
</gene>
<organism evidence="4">
    <name type="scientific">Serpula lacrymans var. lacrymans (strain S7.3)</name>
    <name type="common">Dry rot fungus</name>
    <dbReference type="NCBI Taxonomy" id="936435"/>
    <lineage>
        <taxon>Eukaryota</taxon>
        <taxon>Fungi</taxon>
        <taxon>Dikarya</taxon>
        <taxon>Basidiomycota</taxon>
        <taxon>Agaricomycotina</taxon>
        <taxon>Agaricomycetes</taxon>
        <taxon>Agaricomycetidae</taxon>
        <taxon>Boletales</taxon>
        <taxon>Coniophorineae</taxon>
        <taxon>Serpulaceae</taxon>
        <taxon>Serpula</taxon>
    </lineage>
</organism>
<dbReference type="OrthoDB" id="809632at2759"/>
<dbReference type="CDD" id="cd05288">
    <property type="entry name" value="PGDH"/>
    <property type="match status" value="1"/>
</dbReference>
<dbReference type="InterPro" id="IPR013149">
    <property type="entry name" value="ADH-like_C"/>
</dbReference>
<dbReference type="Gene3D" id="3.40.50.720">
    <property type="entry name" value="NAD(P)-binding Rossmann-like Domain"/>
    <property type="match status" value="1"/>
</dbReference>
<keyword evidence="4" id="KW-1185">Reference proteome</keyword>
<dbReference type="InterPro" id="IPR041694">
    <property type="entry name" value="ADH_N_2"/>
</dbReference>
<dbReference type="SUPFAM" id="SSF51735">
    <property type="entry name" value="NAD(P)-binding Rossmann-fold domains"/>
    <property type="match status" value="1"/>
</dbReference>
<dbReference type="HOGENOM" id="CLU_026673_29_1_1"/>
<dbReference type="PANTHER" id="PTHR43205:SF7">
    <property type="entry name" value="PROSTAGLANDIN REDUCTASE 1"/>
    <property type="match status" value="1"/>
</dbReference>
<evidence type="ECO:0000313" key="4">
    <source>
        <dbReference type="Proteomes" id="UP000008063"/>
    </source>
</evidence>
<accession>F8Q1M4</accession>
<proteinExistence type="predicted"/>
<reference evidence="4" key="1">
    <citation type="journal article" date="2011" name="Science">
        <title>The plant cell wall-decomposing machinery underlies the functional diversity of forest fungi.</title>
        <authorList>
            <person name="Eastwood D.C."/>
            <person name="Floudas D."/>
            <person name="Binder M."/>
            <person name="Majcherczyk A."/>
            <person name="Schneider P."/>
            <person name="Aerts A."/>
            <person name="Asiegbu F.O."/>
            <person name="Baker S.E."/>
            <person name="Barry K."/>
            <person name="Bendiksby M."/>
            <person name="Blumentritt M."/>
            <person name="Coutinho P.M."/>
            <person name="Cullen D."/>
            <person name="de Vries R.P."/>
            <person name="Gathman A."/>
            <person name="Goodell B."/>
            <person name="Henrissat B."/>
            <person name="Ihrmark K."/>
            <person name="Kauserud H."/>
            <person name="Kohler A."/>
            <person name="LaButti K."/>
            <person name="Lapidus A."/>
            <person name="Lavin J.L."/>
            <person name="Lee Y.-H."/>
            <person name="Lindquist E."/>
            <person name="Lilly W."/>
            <person name="Lucas S."/>
            <person name="Morin E."/>
            <person name="Murat C."/>
            <person name="Oguiza J.A."/>
            <person name="Park J."/>
            <person name="Pisabarro A.G."/>
            <person name="Riley R."/>
            <person name="Rosling A."/>
            <person name="Salamov A."/>
            <person name="Schmidt O."/>
            <person name="Schmutz J."/>
            <person name="Skrede I."/>
            <person name="Stenlid J."/>
            <person name="Wiebenga A."/>
            <person name="Xie X."/>
            <person name="Kuees U."/>
            <person name="Hibbett D.S."/>
            <person name="Hoffmeister D."/>
            <person name="Hoegberg N."/>
            <person name="Martin F."/>
            <person name="Grigoriev I.V."/>
            <person name="Watkinson S.C."/>
        </authorList>
    </citation>
    <scope>NUCLEOTIDE SEQUENCE [LARGE SCALE GENOMIC DNA]</scope>
    <source>
        <strain evidence="4">strain S7.3</strain>
    </source>
</reference>
<evidence type="ECO:0000313" key="3">
    <source>
        <dbReference type="EMBL" id="EGN98202.1"/>
    </source>
</evidence>
<name>F8Q1M4_SERL3</name>
<dbReference type="InterPro" id="IPR011032">
    <property type="entry name" value="GroES-like_sf"/>
</dbReference>
<dbReference type="FunFam" id="3.40.50.720:FF:000121">
    <property type="entry name" value="Prostaglandin reductase 2"/>
    <property type="match status" value="1"/>
</dbReference>
<evidence type="ECO:0000256" key="1">
    <source>
        <dbReference type="ARBA" id="ARBA00023002"/>
    </source>
</evidence>
<dbReference type="eggNOG" id="KOG1196">
    <property type="taxonomic scope" value="Eukaryota"/>
</dbReference>